<organism evidence="1 2">
    <name type="scientific">Pedobacter psychrodurus</name>
    <dbReference type="NCBI Taxonomy" id="2530456"/>
    <lineage>
        <taxon>Bacteria</taxon>
        <taxon>Pseudomonadati</taxon>
        <taxon>Bacteroidota</taxon>
        <taxon>Sphingobacteriia</taxon>
        <taxon>Sphingobacteriales</taxon>
        <taxon>Sphingobacteriaceae</taxon>
        <taxon>Pedobacter</taxon>
    </lineage>
</organism>
<protein>
    <recommendedName>
        <fullName evidence="3">EF-hand domain-containing protein</fullName>
    </recommendedName>
</protein>
<evidence type="ECO:0000313" key="1">
    <source>
        <dbReference type="EMBL" id="TCD26225.1"/>
    </source>
</evidence>
<keyword evidence="2" id="KW-1185">Reference proteome</keyword>
<dbReference type="Proteomes" id="UP000293925">
    <property type="component" value="Unassembled WGS sequence"/>
</dbReference>
<reference evidence="1 2" key="1">
    <citation type="submission" date="2019-02" db="EMBL/GenBank/DDBJ databases">
        <title>Pedobacter sp. RP-3-21 sp. nov., isolated from Arctic soil.</title>
        <authorList>
            <person name="Dahal R.H."/>
        </authorList>
    </citation>
    <scope>NUCLEOTIDE SEQUENCE [LARGE SCALE GENOMIC DNA]</scope>
    <source>
        <strain evidence="1 2">RP-3-21</strain>
    </source>
</reference>
<gene>
    <name evidence="1" type="ORF">EZ456_14535</name>
</gene>
<dbReference type="RefSeq" id="WP_131531286.1">
    <property type="nucleotide sequence ID" value="NZ_SJSO01000011.1"/>
</dbReference>
<dbReference type="EMBL" id="SJSO01000011">
    <property type="protein sequence ID" value="TCD26225.1"/>
    <property type="molecule type" value="Genomic_DNA"/>
</dbReference>
<accession>A0A4V2MQS4</accession>
<dbReference type="AlphaFoldDB" id="A0A4V2MQS4"/>
<proteinExistence type="predicted"/>
<dbReference type="OrthoDB" id="770600at2"/>
<evidence type="ECO:0000313" key="2">
    <source>
        <dbReference type="Proteomes" id="UP000293925"/>
    </source>
</evidence>
<comment type="caution">
    <text evidence="1">The sequence shown here is derived from an EMBL/GenBank/DDBJ whole genome shotgun (WGS) entry which is preliminary data.</text>
</comment>
<evidence type="ECO:0008006" key="3">
    <source>
        <dbReference type="Google" id="ProtNLM"/>
    </source>
</evidence>
<name>A0A4V2MQS4_9SPHI</name>
<sequence length="82" mass="9576">MKDSSGKISFERLTELVRALTMEEKQKLINTLKEEKQFVVEEAAVAYVKKDQVSFDEKWAQSISAEEFEKSAHENIQKLPWK</sequence>